<organism evidence="1 2">
    <name type="scientific">Natrinema soli</name>
    <dbReference type="NCBI Taxonomy" id="1930624"/>
    <lineage>
        <taxon>Archaea</taxon>
        <taxon>Methanobacteriati</taxon>
        <taxon>Methanobacteriota</taxon>
        <taxon>Stenosarchaea group</taxon>
        <taxon>Halobacteria</taxon>
        <taxon>Halobacteriales</taxon>
        <taxon>Natrialbaceae</taxon>
        <taxon>Natrinema</taxon>
    </lineage>
</organism>
<dbReference type="EMBL" id="JBHSWV010000777">
    <property type="protein sequence ID" value="MFC6769565.1"/>
    <property type="molecule type" value="Genomic_DNA"/>
</dbReference>
<dbReference type="AlphaFoldDB" id="A0ABD5SYL8"/>
<gene>
    <name evidence="1" type="ORF">ACFQE6_32370</name>
</gene>
<dbReference type="Proteomes" id="UP001596383">
    <property type="component" value="Unassembled WGS sequence"/>
</dbReference>
<proteinExistence type="predicted"/>
<reference evidence="1 2" key="1">
    <citation type="journal article" date="2019" name="Int. J. Syst. Evol. Microbiol.">
        <title>The Global Catalogue of Microorganisms (GCM) 10K type strain sequencing project: providing services to taxonomists for standard genome sequencing and annotation.</title>
        <authorList>
            <consortium name="The Broad Institute Genomics Platform"/>
            <consortium name="The Broad Institute Genome Sequencing Center for Infectious Disease"/>
            <person name="Wu L."/>
            <person name="Ma J."/>
        </authorList>
    </citation>
    <scope>NUCLEOTIDE SEQUENCE [LARGE SCALE GENOMIC DNA]</scope>
    <source>
        <strain evidence="1 2">LMG 29247</strain>
    </source>
</reference>
<accession>A0ABD5SYL8</accession>
<protein>
    <submittedName>
        <fullName evidence="1">PhzF family phenazine biosynthesis protein</fullName>
    </submittedName>
</protein>
<name>A0ABD5SYL8_9EURY</name>
<keyword evidence="2" id="KW-1185">Reference proteome</keyword>
<sequence length="38" mass="4049">GQVRVRLDDAVRVGGRGVTVLDGSIVVPEDDEDEILEA</sequence>
<comment type="caution">
    <text evidence="1">The sequence shown here is derived from an EMBL/GenBank/DDBJ whole genome shotgun (WGS) entry which is preliminary data.</text>
</comment>
<feature type="non-terminal residue" evidence="1">
    <location>
        <position position="1"/>
    </location>
</feature>
<evidence type="ECO:0000313" key="2">
    <source>
        <dbReference type="Proteomes" id="UP001596383"/>
    </source>
</evidence>
<evidence type="ECO:0000313" key="1">
    <source>
        <dbReference type="EMBL" id="MFC6769565.1"/>
    </source>
</evidence>